<sequence length="412" mass="47258">MAKSTTTLTPTVKREISSENRKFSASGGLLTNRPPQSSNTTPTGALKNRPVFAGIDWLTMSLYVSWNSFVKLSDELNHWQAKAKENRDSVRFKYNDLEIEIFPTGAPMGKKGQGFFSWRFTVDDVEFLMVNSPTYHTSPNVMMTCRGDYCLIKGALTGYTLAREVIDRLGGSLDREQISRVDLCLDLPSWQFNYFNRAYKNDRYITRAKFHHPEMTTLYFGKSPLRLRIYDKLKEAKVTYNPTTYAALVHARWNGREPSAALRVEFQLGGKRLKKYGVKTLASFMSRRAQIVEILMTEWTRFAAQTVNREKKNQSHLKEDGRWVLIRKKFIEALGGLRDEQIFEIPKEDINIDQLDKQGIGVLLTAAEHKGVPIQDEETAIEFMQSEVARLAPQSIKKRVEKQTPQIRDLLA</sequence>
<dbReference type="KEGG" id="taer:GT409_08730"/>
<keyword evidence="3" id="KW-1185">Reference proteome</keyword>
<feature type="compositionally biased region" description="Basic and acidic residues" evidence="1">
    <location>
        <begin position="12"/>
        <end position="22"/>
    </location>
</feature>
<protein>
    <recommendedName>
        <fullName evidence="4">Replication initiation protein</fullName>
    </recommendedName>
</protein>
<accession>A0A6P1M6Q5</accession>
<feature type="compositionally biased region" description="Polar residues" evidence="1">
    <location>
        <begin position="33"/>
        <end position="43"/>
    </location>
</feature>
<name>A0A6P1M6Q5_9BACT</name>
<reference evidence="2 3" key="1">
    <citation type="submission" date="2020-01" db="EMBL/GenBank/DDBJ databases">
        <title>Ponticoccus aerotolerans gen. nov., sp. nov., an anaerobic bacterium and proposal of Ponticoccusceae fam. nov., Ponticoccusles ord. nov. and Ponticoccuse classis nov. in the phylum Kiritimatiellaeota.</title>
        <authorList>
            <person name="Zhou L.Y."/>
            <person name="Du Z.J."/>
        </authorList>
    </citation>
    <scope>NUCLEOTIDE SEQUENCE [LARGE SCALE GENOMIC DNA]</scope>
    <source>
        <strain evidence="2 3">S-5007</strain>
    </source>
</reference>
<evidence type="ECO:0000256" key="1">
    <source>
        <dbReference type="SAM" id="MobiDB-lite"/>
    </source>
</evidence>
<organism evidence="2 3">
    <name type="scientific">Tichowtungia aerotolerans</name>
    <dbReference type="NCBI Taxonomy" id="2697043"/>
    <lineage>
        <taxon>Bacteria</taxon>
        <taxon>Pseudomonadati</taxon>
        <taxon>Kiritimatiellota</taxon>
        <taxon>Tichowtungiia</taxon>
        <taxon>Tichowtungiales</taxon>
        <taxon>Tichowtungiaceae</taxon>
        <taxon>Tichowtungia</taxon>
    </lineage>
</organism>
<evidence type="ECO:0000313" key="3">
    <source>
        <dbReference type="Proteomes" id="UP000464954"/>
    </source>
</evidence>
<dbReference type="AlphaFoldDB" id="A0A6P1M6Q5"/>
<proteinExistence type="predicted"/>
<evidence type="ECO:0000313" key="2">
    <source>
        <dbReference type="EMBL" id="QHI69537.1"/>
    </source>
</evidence>
<evidence type="ECO:0008006" key="4">
    <source>
        <dbReference type="Google" id="ProtNLM"/>
    </source>
</evidence>
<gene>
    <name evidence="2" type="ORF">GT409_08730</name>
</gene>
<feature type="region of interest" description="Disordered" evidence="1">
    <location>
        <begin position="1"/>
        <end position="45"/>
    </location>
</feature>
<dbReference type="EMBL" id="CP047593">
    <property type="protein sequence ID" value="QHI69537.1"/>
    <property type="molecule type" value="Genomic_DNA"/>
</dbReference>
<feature type="compositionally biased region" description="Polar residues" evidence="1">
    <location>
        <begin position="1"/>
        <end position="10"/>
    </location>
</feature>
<dbReference type="Proteomes" id="UP000464954">
    <property type="component" value="Chromosome"/>
</dbReference>
<dbReference type="RefSeq" id="WP_160628719.1">
    <property type="nucleotide sequence ID" value="NZ_CP047593.1"/>
</dbReference>